<reference evidence="1 2" key="1">
    <citation type="journal article" date="2015" name="Nat. Commun.">
        <title>Lucilia cuprina genome unlocks parasitic fly biology to underpin future interventions.</title>
        <authorList>
            <person name="Anstead C.A."/>
            <person name="Korhonen P.K."/>
            <person name="Young N.D."/>
            <person name="Hall R.S."/>
            <person name="Jex A.R."/>
            <person name="Murali S.C."/>
            <person name="Hughes D.S."/>
            <person name="Lee S.F."/>
            <person name="Perry T."/>
            <person name="Stroehlein A.J."/>
            <person name="Ansell B.R."/>
            <person name="Breugelmans B."/>
            <person name="Hofmann A."/>
            <person name="Qu J."/>
            <person name="Dugan S."/>
            <person name="Lee S.L."/>
            <person name="Chao H."/>
            <person name="Dinh H."/>
            <person name="Han Y."/>
            <person name="Doddapaneni H.V."/>
            <person name="Worley K.C."/>
            <person name="Muzny D.M."/>
            <person name="Ioannidis P."/>
            <person name="Waterhouse R.M."/>
            <person name="Zdobnov E.M."/>
            <person name="James P.J."/>
            <person name="Bagnall N.H."/>
            <person name="Kotze A.C."/>
            <person name="Gibbs R.A."/>
            <person name="Richards S."/>
            <person name="Batterham P."/>
            <person name="Gasser R.B."/>
        </authorList>
    </citation>
    <scope>NUCLEOTIDE SEQUENCE [LARGE SCALE GENOMIC DNA]</scope>
    <source>
        <strain evidence="1 2">LS</strain>
        <tissue evidence="1">Full body</tissue>
    </source>
</reference>
<dbReference type="Proteomes" id="UP000037069">
    <property type="component" value="Unassembled WGS sequence"/>
</dbReference>
<evidence type="ECO:0000313" key="2">
    <source>
        <dbReference type="Proteomes" id="UP000037069"/>
    </source>
</evidence>
<dbReference type="OrthoDB" id="7912890at2759"/>
<sequence>MNQIFSLLLDEPPSNKFSQFYVFSQQFNEFINNNMPIGFQQKLDQTKPYIMASFIAWPIFWLYRGLEWSSHRQNARLPMYIQKTYLQAKFMQFSIIMFGLTVASLMENNRTEFVENTSDQIKQPNLGEDLRLVLQSSEFEKQLRSSSPFLITGLLAWPSYWLYRGLEWHCVRDVEPLPLYIRKTFYRAKILEFCILLTGILMTIRSTHKALTRQLEVKEMVQRK</sequence>
<comment type="caution">
    <text evidence="1">The sequence shown here is derived from an EMBL/GenBank/DDBJ whole genome shotgun (WGS) entry which is preliminary data.</text>
</comment>
<dbReference type="OMA" id="MTIRSTH"/>
<name>A0A0L0CHJ1_LUCCU</name>
<accession>A0A0L0CHJ1</accession>
<proteinExistence type="predicted"/>
<keyword evidence="2" id="KW-1185">Reference proteome</keyword>
<dbReference type="EMBL" id="JRES01000390">
    <property type="protein sequence ID" value="KNC31716.1"/>
    <property type="molecule type" value="Genomic_DNA"/>
</dbReference>
<organism evidence="1 2">
    <name type="scientific">Lucilia cuprina</name>
    <name type="common">Green bottle fly</name>
    <name type="synonym">Australian sheep blowfly</name>
    <dbReference type="NCBI Taxonomy" id="7375"/>
    <lineage>
        <taxon>Eukaryota</taxon>
        <taxon>Metazoa</taxon>
        <taxon>Ecdysozoa</taxon>
        <taxon>Arthropoda</taxon>
        <taxon>Hexapoda</taxon>
        <taxon>Insecta</taxon>
        <taxon>Pterygota</taxon>
        <taxon>Neoptera</taxon>
        <taxon>Endopterygota</taxon>
        <taxon>Diptera</taxon>
        <taxon>Brachycera</taxon>
        <taxon>Muscomorpha</taxon>
        <taxon>Oestroidea</taxon>
        <taxon>Calliphoridae</taxon>
        <taxon>Luciliinae</taxon>
        <taxon>Lucilia</taxon>
    </lineage>
</organism>
<gene>
    <name evidence="1" type="ORF">FF38_07050</name>
</gene>
<dbReference type="AlphaFoldDB" id="A0A0L0CHJ1"/>
<evidence type="ECO:0000313" key="1">
    <source>
        <dbReference type="EMBL" id="KNC31716.1"/>
    </source>
</evidence>
<protein>
    <submittedName>
        <fullName evidence="1">Uncharacterized protein</fullName>
    </submittedName>
</protein>